<reference evidence="14" key="1">
    <citation type="submission" date="2016-10" db="EMBL/GenBank/DDBJ databases">
        <authorList>
            <person name="Varghese N."/>
        </authorList>
    </citation>
    <scope>NUCLEOTIDE SEQUENCE [LARGE SCALE GENOMIC DNA]</scope>
    <source>
        <strain evidence="14">DSM 21843</strain>
    </source>
</reference>
<feature type="modified residue" description="N6-(pyridoxal phosphate)lysine" evidence="11">
    <location>
        <position position="197"/>
    </location>
</feature>
<feature type="domain" description="Aminotransferase class V" evidence="12">
    <location>
        <begin position="4"/>
        <end position="350"/>
    </location>
</feature>
<evidence type="ECO:0000256" key="6">
    <source>
        <dbReference type="ARBA" id="ARBA00022679"/>
    </source>
</evidence>
<protein>
    <recommendedName>
        <fullName evidence="11">Phosphoserine aminotransferase</fullName>
        <ecNumber evidence="11">2.6.1.52</ecNumber>
    </recommendedName>
    <alternativeName>
        <fullName evidence="11">Phosphohydroxythreonine aminotransferase</fullName>
        <shortName evidence="11">PSAT</shortName>
    </alternativeName>
</protein>
<comment type="catalytic activity">
    <reaction evidence="9 11">
        <text>4-(phosphooxy)-L-threonine + 2-oxoglutarate = (R)-3-hydroxy-2-oxo-4-phosphooxybutanoate + L-glutamate</text>
        <dbReference type="Rhea" id="RHEA:16573"/>
        <dbReference type="ChEBI" id="CHEBI:16810"/>
        <dbReference type="ChEBI" id="CHEBI:29985"/>
        <dbReference type="ChEBI" id="CHEBI:58452"/>
        <dbReference type="ChEBI" id="CHEBI:58538"/>
        <dbReference type="EC" id="2.6.1.52"/>
    </reaction>
</comment>
<keyword evidence="5 11" id="KW-0028">Amino-acid biosynthesis</keyword>
<dbReference type="FunFam" id="3.90.1150.10:FF:000006">
    <property type="entry name" value="Phosphoserine aminotransferase"/>
    <property type="match status" value="1"/>
</dbReference>
<dbReference type="GO" id="GO:0030170">
    <property type="term" value="F:pyridoxal phosphate binding"/>
    <property type="evidence" value="ECO:0007669"/>
    <property type="project" value="UniProtKB-UniRule"/>
</dbReference>
<keyword evidence="4 11" id="KW-0032">Aminotransferase</keyword>
<dbReference type="EC" id="2.6.1.52" evidence="11"/>
<dbReference type="Pfam" id="PF00266">
    <property type="entry name" value="Aminotran_5"/>
    <property type="match status" value="1"/>
</dbReference>
<feature type="binding site" evidence="11">
    <location>
        <position position="103"/>
    </location>
    <ligand>
        <name>pyridoxal 5'-phosphate</name>
        <dbReference type="ChEBI" id="CHEBI:597326"/>
    </ligand>
</feature>
<feature type="binding site" evidence="11">
    <location>
        <begin position="239"/>
        <end position="240"/>
    </location>
    <ligand>
        <name>pyridoxal 5'-phosphate</name>
        <dbReference type="ChEBI" id="CHEBI:597326"/>
    </ligand>
</feature>
<keyword evidence="11" id="KW-0664">Pyridoxine biosynthesis</keyword>
<feature type="binding site" evidence="11">
    <location>
        <position position="196"/>
    </location>
    <ligand>
        <name>pyridoxal 5'-phosphate</name>
        <dbReference type="ChEBI" id="CHEBI:597326"/>
    </ligand>
</feature>
<comment type="caution">
    <text evidence="11">Lacks conserved residue(s) required for the propagation of feature annotation.</text>
</comment>
<dbReference type="STRING" id="79604.AAY81_06645"/>
<dbReference type="Gene3D" id="3.40.640.10">
    <property type="entry name" value="Type I PLP-dependent aspartate aminotransferase-like (Major domain)"/>
    <property type="match status" value="1"/>
</dbReference>
<dbReference type="InterPro" id="IPR015421">
    <property type="entry name" value="PyrdxlP-dep_Trfase_major"/>
</dbReference>
<dbReference type="GO" id="GO:0005737">
    <property type="term" value="C:cytoplasm"/>
    <property type="evidence" value="ECO:0007669"/>
    <property type="project" value="UniProtKB-SubCell"/>
</dbReference>
<dbReference type="PATRIC" id="fig|79604.3.peg.1343"/>
<evidence type="ECO:0000313" key="13">
    <source>
        <dbReference type="EMBL" id="SEO69557.1"/>
    </source>
</evidence>
<dbReference type="NCBIfam" id="TIGR01364">
    <property type="entry name" value="serC_1"/>
    <property type="match status" value="1"/>
</dbReference>
<evidence type="ECO:0000256" key="5">
    <source>
        <dbReference type="ARBA" id="ARBA00022605"/>
    </source>
</evidence>
<keyword evidence="6 11" id="KW-0808">Transferase</keyword>
<evidence type="ECO:0000256" key="4">
    <source>
        <dbReference type="ARBA" id="ARBA00022576"/>
    </source>
</evidence>
<dbReference type="GO" id="GO:0006564">
    <property type="term" value="P:L-serine biosynthetic process"/>
    <property type="evidence" value="ECO:0007669"/>
    <property type="project" value="UniProtKB-UniRule"/>
</dbReference>
<keyword evidence="11" id="KW-0963">Cytoplasm</keyword>
<dbReference type="NCBIfam" id="NF003764">
    <property type="entry name" value="PRK05355.1"/>
    <property type="match status" value="1"/>
</dbReference>
<accession>A0A172RYT6</accession>
<dbReference type="GO" id="GO:0008615">
    <property type="term" value="P:pyridoxine biosynthetic process"/>
    <property type="evidence" value="ECO:0007669"/>
    <property type="project" value="UniProtKB-UniRule"/>
</dbReference>
<keyword evidence="8 11" id="KW-0718">Serine biosynthesis</keyword>
<dbReference type="GO" id="GO:0004648">
    <property type="term" value="F:O-phospho-L-serine:2-oxoglutarate aminotransferase activity"/>
    <property type="evidence" value="ECO:0007669"/>
    <property type="project" value="UniProtKB-UniRule"/>
</dbReference>
<dbReference type="UniPathway" id="UPA00244">
    <property type="reaction ID" value="UER00311"/>
</dbReference>
<comment type="subcellular location">
    <subcellularLocation>
        <location evidence="11">Cytoplasm</location>
    </subcellularLocation>
</comment>
<evidence type="ECO:0000256" key="10">
    <source>
        <dbReference type="ARBA" id="ARBA00049007"/>
    </source>
</evidence>
<comment type="pathway">
    <text evidence="2 11">Amino-acid biosynthesis; L-serine biosynthesis; L-serine from 3-phospho-D-glycerate: step 2/3.</text>
</comment>
<dbReference type="EMBL" id="FOEC01000004">
    <property type="protein sequence ID" value="SEO69557.1"/>
    <property type="molecule type" value="Genomic_DNA"/>
</dbReference>
<dbReference type="HAMAP" id="MF_00160">
    <property type="entry name" value="SerC_aminotrans_5"/>
    <property type="match status" value="1"/>
</dbReference>
<dbReference type="PANTHER" id="PTHR43247:SF1">
    <property type="entry name" value="PHOSPHOSERINE AMINOTRANSFERASE"/>
    <property type="match status" value="1"/>
</dbReference>
<evidence type="ECO:0000256" key="9">
    <source>
        <dbReference type="ARBA" id="ARBA00047630"/>
    </source>
</evidence>
<proteinExistence type="inferred from homology"/>
<evidence type="ECO:0000256" key="1">
    <source>
        <dbReference type="ARBA" id="ARBA00003483"/>
    </source>
</evidence>
<keyword evidence="7 11" id="KW-0663">Pyridoxal phosphate</keyword>
<evidence type="ECO:0000256" key="11">
    <source>
        <dbReference type="HAMAP-Rule" id="MF_00160"/>
    </source>
</evidence>
<dbReference type="UniPathway" id="UPA00135">
    <property type="reaction ID" value="UER00197"/>
</dbReference>
<dbReference type="InterPro" id="IPR015424">
    <property type="entry name" value="PyrdxlP-dep_Trfase"/>
</dbReference>
<comment type="cofactor">
    <cofactor evidence="11">
        <name>pyridoxal 5'-phosphate</name>
        <dbReference type="ChEBI" id="CHEBI:597326"/>
    </cofactor>
    <text evidence="11">Binds 1 pyridoxal phosphate per subunit.</text>
</comment>
<name>A0A172RYT6_9ACTN</name>
<dbReference type="Gene3D" id="3.90.1150.10">
    <property type="entry name" value="Aspartate Aminotransferase, domain 1"/>
    <property type="match status" value="1"/>
</dbReference>
<keyword evidence="14" id="KW-1185">Reference proteome</keyword>
<comment type="similarity">
    <text evidence="3 11">Belongs to the class-V pyridoxal-phosphate-dependent aminotransferase family. SerC subfamily.</text>
</comment>
<comment type="pathway">
    <text evidence="11">Cofactor biosynthesis; pyridoxine 5'-phosphate biosynthesis; pyridoxine 5'-phosphate from D-erythrose 4-phosphate: step 3/5.</text>
</comment>
<dbReference type="SUPFAM" id="SSF53383">
    <property type="entry name" value="PLP-dependent transferases"/>
    <property type="match status" value="1"/>
</dbReference>
<dbReference type="InterPro" id="IPR022278">
    <property type="entry name" value="Pser_aminoTfrase"/>
</dbReference>
<dbReference type="KEGG" id="ddt:AAY81_06645"/>
<evidence type="ECO:0000313" key="14">
    <source>
        <dbReference type="Proteomes" id="UP000182975"/>
    </source>
</evidence>
<dbReference type="OrthoDB" id="9809412at2"/>
<feature type="binding site" evidence="11">
    <location>
        <position position="42"/>
    </location>
    <ligand>
        <name>L-glutamate</name>
        <dbReference type="ChEBI" id="CHEBI:29985"/>
    </ligand>
</feature>
<dbReference type="RefSeq" id="WP_066662963.1">
    <property type="nucleotide sequence ID" value="NZ_CP011402.1"/>
</dbReference>
<dbReference type="AlphaFoldDB" id="A0A172RYT6"/>
<feature type="binding site" evidence="11">
    <location>
        <position position="153"/>
    </location>
    <ligand>
        <name>pyridoxal 5'-phosphate</name>
        <dbReference type="ChEBI" id="CHEBI:597326"/>
    </ligand>
</feature>
<dbReference type="InterPro" id="IPR015422">
    <property type="entry name" value="PyrdxlP-dep_Trfase_small"/>
</dbReference>
<dbReference type="FunFam" id="3.40.640.10:FF:000010">
    <property type="entry name" value="Phosphoserine aminotransferase"/>
    <property type="match status" value="1"/>
</dbReference>
<sequence length="362" mass="39513">MPRVYNFSAGPAILPEPVLAQAAADMMDYQGCGMSVMEMSHRSPAFQGIIDTAEADLRDLMGIPENYDVLFLQGGDSLQFAAVPMNLALAKHGVADYIVTGQWSKKAQQEAARFIDARIVATGAEDNFSHLPDCSDLPLSEDADYVYLCQNETVHGLRFAQLPDTKGKVLVSDQSSMFLSEPVDVSQFGLIHAGVQKNVGPAGVQIVIVRHDLVPEGDIDGVPVMMNYKTHVDKKSLYNTPPCWNIYMCGLVFKHLKELGGLEAVQKMNQEKAQLLYDAIDESALFKGVAAKEDRSMMNVCFVTGDADLDAKFAKEATAAGLTNLKGHRSVGGLRASIYNAMPRKGVEALIAFMKDFEVQNR</sequence>
<comment type="function">
    <text evidence="1 11">Catalyzes the reversible conversion of 3-phosphohydroxypyruvate to phosphoserine and of 3-hydroxy-2-oxo-4-phosphonooxybutanoate to phosphohydroxythreonine.</text>
</comment>
<dbReference type="Proteomes" id="UP000182975">
    <property type="component" value="Unassembled WGS sequence"/>
</dbReference>
<dbReference type="PANTHER" id="PTHR43247">
    <property type="entry name" value="PHOSPHOSERINE AMINOTRANSFERASE"/>
    <property type="match status" value="1"/>
</dbReference>
<evidence type="ECO:0000256" key="2">
    <source>
        <dbReference type="ARBA" id="ARBA00005099"/>
    </source>
</evidence>
<evidence type="ECO:0000259" key="12">
    <source>
        <dbReference type="Pfam" id="PF00266"/>
    </source>
</evidence>
<organism evidence="13 14">
    <name type="scientific">Denitrobacterium detoxificans</name>
    <dbReference type="NCBI Taxonomy" id="79604"/>
    <lineage>
        <taxon>Bacteria</taxon>
        <taxon>Bacillati</taxon>
        <taxon>Actinomycetota</taxon>
        <taxon>Coriobacteriia</taxon>
        <taxon>Eggerthellales</taxon>
        <taxon>Eggerthellaceae</taxon>
        <taxon>Denitrobacterium</taxon>
    </lineage>
</organism>
<evidence type="ECO:0000256" key="8">
    <source>
        <dbReference type="ARBA" id="ARBA00023299"/>
    </source>
</evidence>
<feature type="binding site" evidence="11">
    <location>
        <position position="173"/>
    </location>
    <ligand>
        <name>pyridoxal 5'-phosphate</name>
        <dbReference type="ChEBI" id="CHEBI:597326"/>
    </ligand>
</feature>
<dbReference type="InterPro" id="IPR000192">
    <property type="entry name" value="Aminotrans_V_dom"/>
</dbReference>
<dbReference type="PIRSF" id="PIRSF000525">
    <property type="entry name" value="SerC"/>
    <property type="match status" value="1"/>
</dbReference>
<evidence type="ECO:0000256" key="7">
    <source>
        <dbReference type="ARBA" id="ARBA00022898"/>
    </source>
</evidence>
<comment type="subunit">
    <text evidence="11">Homodimer.</text>
</comment>
<evidence type="ECO:0000256" key="3">
    <source>
        <dbReference type="ARBA" id="ARBA00006904"/>
    </source>
</evidence>
<comment type="catalytic activity">
    <reaction evidence="10 11">
        <text>O-phospho-L-serine + 2-oxoglutarate = 3-phosphooxypyruvate + L-glutamate</text>
        <dbReference type="Rhea" id="RHEA:14329"/>
        <dbReference type="ChEBI" id="CHEBI:16810"/>
        <dbReference type="ChEBI" id="CHEBI:18110"/>
        <dbReference type="ChEBI" id="CHEBI:29985"/>
        <dbReference type="ChEBI" id="CHEBI:57524"/>
        <dbReference type="EC" id="2.6.1.52"/>
    </reaction>
</comment>
<gene>
    <name evidence="11" type="primary">serC</name>
    <name evidence="13" type="ORF">SAMN02910314_00894</name>
</gene>